<gene>
    <name evidence="3" type="ordered locus">A2cp1_0627</name>
</gene>
<evidence type="ECO:0000256" key="1">
    <source>
        <dbReference type="SAM" id="MobiDB-lite"/>
    </source>
</evidence>
<dbReference type="Gene3D" id="2.30.30.40">
    <property type="entry name" value="SH3 Domains"/>
    <property type="match status" value="1"/>
</dbReference>
<dbReference type="InterPro" id="IPR039315">
    <property type="entry name" value="CheW"/>
</dbReference>
<dbReference type="SUPFAM" id="SSF50341">
    <property type="entry name" value="CheW-like"/>
    <property type="match status" value="1"/>
</dbReference>
<feature type="compositionally biased region" description="Low complexity" evidence="1">
    <location>
        <begin position="166"/>
        <end position="188"/>
    </location>
</feature>
<feature type="domain" description="CheW-like" evidence="2">
    <location>
        <begin position="10"/>
        <end position="154"/>
    </location>
</feature>
<dbReference type="Gene3D" id="2.40.50.180">
    <property type="entry name" value="CheA-289, Domain 4"/>
    <property type="match status" value="1"/>
</dbReference>
<proteinExistence type="predicted"/>
<keyword evidence="4" id="KW-1185">Reference proteome</keyword>
<feature type="region of interest" description="Disordered" evidence="1">
    <location>
        <begin position="160"/>
        <end position="194"/>
    </location>
</feature>
<dbReference type="Pfam" id="PF01584">
    <property type="entry name" value="CheW"/>
    <property type="match status" value="1"/>
</dbReference>
<dbReference type="GO" id="GO:0007165">
    <property type="term" value="P:signal transduction"/>
    <property type="evidence" value="ECO:0007669"/>
    <property type="project" value="InterPro"/>
</dbReference>
<dbReference type="PANTHER" id="PTHR22617">
    <property type="entry name" value="CHEMOTAXIS SENSOR HISTIDINE KINASE-RELATED"/>
    <property type="match status" value="1"/>
</dbReference>
<dbReference type="HOGENOM" id="CLU_048995_1_1_7"/>
<dbReference type="EMBL" id="CP001359">
    <property type="protein sequence ID" value="ACL63984.1"/>
    <property type="molecule type" value="Genomic_DNA"/>
</dbReference>
<evidence type="ECO:0000313" key="4">
    <source>
        <dbReference type="Proteomes" id="UP000007089"/>
    </source>
</evidence>
<organism evidence="3 4">
    <name type="scientific">Anaeromyxobacter dehalogenans (strain ATCC BAA-258 / DSM 21875 / 2CP-1)</name>
    <dbReference type="NCBI Taxonomy" id="455488"/>
    <lineage>
        <taxon>Bacteria</taxon>
        <taxon>Pseudomonadati</taxon>
        <taxon>Myxococcota</taxon>
        <taxon>Myxococcia</taxon>
        <taxon>Myxococcales</taxon>
        <taxon>Cystobacterineae</taxon>
        <taxon>Anaeromyxobacteraceae</taxon>
        <taxon>Anaeromyxobacter</taxon>
    </lineage>
</organism>
<dbReference type="SMART" id="SM00260">
    <property type="entry name" value="CheW"/>
    <property type="match status" value="1"/>
</dbReference>
<name>B8JC62_ANAD2</name>
<dbReference type="PROSITE" id="PS50851">
    <property type="entry name" value="CHEW"/>
    <property type="match status" value="1"/>
</dbReference>
<dbReference type="KEGG" id="acp:A2cp1_0627"/>
<dbReference type="InterPro" id="IPR036061">
    <property type="entry name" value="CheW-like_dom_sf"/>
</dbReference>
<dbReference type="CDD" id="cd00732">
    <property type="entry name" value="CheW"/>
    <property type="match status" value="1"/>
</dbReference>
<dbReference type="InterPro" id="IPR002545">
    <property type="entry name" value="CheW-lke_dom"/>
</dbReference>
<dbReference type="RefSeq" id="WP_012632026.1">
    <property type="nucleotide sequence ID" value="NC_011891.1"/>
</dbReference>
<sequence length="194" mass="20340">MAESTESAQRAQYLSFSLGGAEYGVGILKVKEILQYEAITRVPSTPRSVRGVINLRGAVVPVIDLGVKFGLAETEVTRLTCILIVEALLEGQPTVVGVMADAVREVIELGFDDVEPPPSFGTQVRVDFLLGMGKVGKRFVLLLDLDRVISADEKEFAEAVRDGLPEAEAPAAEGAAGDAAAAAPEPAAEAPPAP</sequence>
<dbReference type="AlphaFoldDB" id="B8JC62"/>
<dbReference type="PANTHER" id="PTHR22617:SF41">
    <property type="entry name" value="CHEMOTAXIS SIGNAL TRANSDUCTION SYSTEM ADAPTOR PROTEIN CHEW"/>
    <property type="match status" value="1"/>
</dbReference>
<dbReference type="GO" id="GO:0005829">
    <property type="term" value="C:cytosol"/>
    <property type="evidence" value="ECO:0007669"/>
    <property type="project" value="TreeGrafter"/>
</dbReference>
<evidence type="ECO:0000259" key="2">
    <source>
        <dbReference type="PROSITE" id="PS50851"/>
    </source>
</evidence>
<dbReference type="GO" id="GO:0006935">
    <property type="term" value="P:chemotaxis"/>
    <property type="evidence" value="ECO:0007669"/>
    <property type="project" value="InterPro"/>
</dbReference>
<accession>B8JC62</accession>
<protein>
    <submittedName>
        <fullName evidence="3">CheW protein</fullName>
    </submittedName>
</protein>
<dbReference type="Proteomes" id="UP000007089">
    <property type="component" value="Chromosome"/>
</dbReference>
<evidence type="ECO:0000313" key="3">
    <source>
        <dbReference type="EMBL" id="ACL63984.1"/>
    </source>
</evidence>
<reference evidence="3" key="1">
    <citation type="submission" date="2009-01" db="EMBL/GenBank/DDBJ databases">
        <title>Complete sequence of Anaeromyxobacter dehalogenans 2CP-1.</title>
        <authorList>
            <consortium name="US DOE Joint Genome Institute"/>
            <person name="Lucas S."/>
            <person name="Copeland A."/>
            <person name="Lapidus A."/>
            <person name="Glavina del Rio T."/>
            <person name="Dalin E."/>
            <person name="Tice H."/>
            <person name="Bruce D."/>
            <person name="Goodwin L."/>
            <person name="Pitluck S."/>
            <person name="Saunders E."/>
            <person name="Brettin T."/>
            <person name="Detter J.C."/>
            <person name="Han C."/>
            <person name="Larimer F."/>
            <person name="Land M."/>
            <person name="Hauser L."/>
            <person name="Kyrpides N."/>
            <person name="Ovchinnikova G."/>
            <person name="Beliaev A.S."/>
            <person name="Richardson P."/>
        </authorList>
    </citation>
    <scope>NUCLEOTIDE SEQUENCE</scope>
    <source>
        <strain evidence="3">2CP-1</strain>
    </source>
</reference>